<feature type="compositionally biased region" description="Polar residues" evidence="3">
    <location>
        <begin position="8"/>
        <end position="29"/>
    </location>
</feature>
<feature type="region of interest" description="Disordered" evidence="3">
    <location>
        <begin position="854"/>
        <end position="876"/>
    </location>
</feature>
<evidence type="ECO:0000259" key="4">
    <source>
        <dbReference type="SMART" id="SM00322"/>
    </source>
</evidence>
<feature type="domain" description="K Homology" evidence="4">
    <location>
        <begin position="896"/>
        <end position="965"/>
    </location>
</feature>
<dbReference type="SUPFAM" id="SSF54791">
    <property type="entry name" value="Eukaryotic type KH-domain (KH-domain type I)"/>
    <property type="match status" value="10"/>
</dbReference>
<feature type="domain" description="K Homology" evidence="4">
    <location>
        <begin position="420"/>
        <end position="485"/>
    </location>
</feature>
<comment type="caution">
    <text evidence="5">The sequence shown here is derived from an EMBL/GenBank/DDBJ whole genome shotgun (WGS) entry which is preliminary data.</text>
</comment>
<accession>G7DVM8</accession>
<reference evidence="5 6" key="2">
    <citation type="journal article" date="2012" name="Open Biol.">
        <title>Characteristics of nucleosomes and linker DNA regions on the genome of the basidiomycete Mixia osmundae revealed by mono- and dinucleosome mapping.</title>
        <authorList>
            <person name="Nishida H."/>
            <person name="Kondo S."/>
            <person name="Matsumoto T."/>
            <person name="Suzuki Y."/>
            <person name="Yoshikawa H."/>
            <person name="Taylor T.D."/>
            <person name="Sugiyama J."/>
        </authorList>
    </citation>
    <scope>NUCLEOTIDE SEQUENCE [LARGE SCALE GENOMIC DNA]</scope>
    <source>
        <strain evidence="6">CBS 9802 / IAM 14324 / JCM 22182 / KY 12970</strain>
    </source>
</reference>
<dbReference type="InterPro" id="IPR004087">
    <property type="entry name" value="KH_dom"/>
</dbReference>
<dbReference type="InterPro" id="IPR054548">
    <property type="entry name" value="SCP160-like_KH"/>
</dbReference>
<evidence type="ECO:0000256" key="3">
    <source>
        <dbReference type="SAM" id="MobiDB-lite"/>
    </source>
</evidence>
<feature type="domain" description="K Homology" evidence="4">
    <location>
        <begin position="570"/>
        <end position="647"/>
    </location>
</feature>
<evidence type="ECO:0000256" key="1">
    <source>
        <dbReference type="ARBA" id="ARBA00022737"/>
    </source>
</evidence>
<dbReference type="STRING" id="764103.G7DVM8"/>
<dbReference type="PANTHER" id="PTHR10288">
    <property type="entry name" value="KH DOMAIN CONTAINING RNA BINDING PROTEIN"/>
    <property type="match status" value="1"/>
</dbReference>
<dbReference type="eggNOG" id="KOG2208">
    <property type="taxonomic scope" value="Eukaryota"/>
</dbReference>
<dbReference type="Gene3D" id="3.30.1370.10">
    <property type="entry name" value="K Homology domain, type 1"/>
    <property type="match status" value="9"/>
</dbReference>
<feature type="compositionally biased region" description="Basic and acidic residues" evidence="3">
    <location>
        <begin position="866"/>
        <end position="876"/>
    </location>
</feature>
<feature type="domain" description="K Homology" evidence="4">
    <location>
        <begin position="234"/>
        <end position="313"/>
    </location>
</feature>
<keyword evidence="6" id="KW-1185">Reference proteome</keyword>
<dbReference type="OrthoDB" id="10027144at2759"/>
<dbReference type="Pfam" id="PF22952">
    <property type="entry name" value="KH_11"/>
    <property type="match status" value="1"/>
</dbReference>
<dbReference type="SMART" id="SM00322">
    <property type="entry name" value="KH"/>
    <property type="match status" value="11"/>
</dbReference>
<feature type="compositionally biased region" description="Polar residues" evidence="3">
    <location>
        <begin position="73"/>
        <end position="90"/>
    </location>
</feature>
<dbReference type="CDD" id="cd22447">
    <property type="entry name" value="KH-I_ScSCP160_rpt2"/>
    <property type="match status" value="1"/>
</dbReference>
<protein>
    <recommendedName>
        <fullName evidence="4">K Homology domain-containing protein</fullName>
    </recommendedName>
</protein>
<keyword evidence="1" id="KW-0677">Repeat</keyword>
<feature type="domain" description="K Homology" evidence="4">
    <location>
        <begin position="969"/>
        <end position="1046"/>
    </location>
</feature>
<dbReference type="CDD" id="cd00105">
    <property type="entry name" value="KH-I"/>
    <property type="match status" value="2"/>
</dbReference>
<evidence type="ECO:0000256" key="2">
    <source>
        <dbReference type="PROSITE-ProRule" id="PRU00117"/>
    </source>
</evidence>
<reference evidence="5 6" key="1">
    <citation type="journal article" date="2011" name="J. Gen. Appl. Microbiol.">
        <title>Draft genome sequencing of the enigmatic basidiomycete Mixia osmundae.</title>
        <authorList>
            <person name="Nishida H."/>
            <person name="Nagatsuka Y."/>
            <person name="Sugiyama J."/>
        </authorList>
    </citation>
    <scope>NUCLEOTIDE SEQUENCE [LARGE SCALE GENOMIC DNA]</scope>
    <source>
        <strain evidence="6">CBS 9802 / IAM 14324 / JCM 22182 / KY 12970</strain>
    </source>
</reference>
<gene>
    <name evidence="5" type="primary">Mo01291</name>
    <name evidence="5" type="ORF">E5Q_01291</name>
</gene>
<dbReference type="CDD" id="cd22408">
    <property type="entry name" value="KH-I_Vigilin_rpt4"/>
    <property type="match status" value="1"/>
</dbReference>
<dbReference type="Proteomes" id="UP000009131">
    <property type="component" value="Unassembled WGS sequence"/>
</dbReference>
<dbReference type="Pfam" id="PF00013">
    <property type="entry name" value="KH_1"/>
    <property type="match status" value="7"/>
</dbReference>
<sequence length="1336" mass="141613">MEDFPSLGETSARPSSLPSWGSASRAVQTSQLAEAELPAFAAPSTVITASVAAQTDDSDAPALEATDLVETSAGLSNGQDATTDATSEESSGVVPPTQPRLDTTDEAAFPTLVGSSTAQKTSTWGTAKKWSAQPARATAAPVQAQCTSSVSLPTNAISLAGNAANKQTIAPGRRQQAPAEPATLGAAIKSVMDMVPGVAIEASTSRTSTTFLFRGKSEGSIEKARKLLLSRISRKISISLPIPSSTRSVIIGAKGRTLKAICEETGAQIQIPPRDDAAEQSVEPDADPLVDITISGDATAVQAAKARVEAIVGERTSKTTVRLTDIEPGLIPLLNGARGAAMDALIQVALEPLPEVLPDAVNVHVPSFAPPRRDVGAAEEEPSLNGHTRKETAIVISGLKEAVAAVEDAIRSKASELARTVRSMTVQLPKRQHRLLIGANAEAILETTRCTVEVPAIEDPSENVTVRGLQTDFVNGLSAVMEKANSAQIDTIDLATVHRLSAGQSGYPAQLQRYLSRRSKLRALQEEYGAQIYLPRPGDDKSLVEIVGKDAKIVAAARSAVLALLKTLPPPAFSVAKIDPLLHRHLIGKQGLRLTAFEQKKGVEVLFPSERDAGDQSEVLLVLSNVNAASSTTTLEDVKTELLKLAKEQAEIKTVTIEIPVQLHGQVIGPSGTTLNAVIGEQRLVSIKFGGQSPDQVILRGPSDEVARVQKALSKIADDAQANEIENAHTTEFEVDAKHVGRLVGKGGSNVQELRDQLGVKIDFEEQAPATDGTAAARKRKAKSKVTIKGRAENVAEARKRMLSHSERLADETFLAMPLPTGIDRGSLIGKQGVYLQRLEQKYEVRINIPNKDTANDDDASSVRSTTEEITIRGPKKGAEAAKKELLDLISYERENSQSDTVQIHSAAIPRLLGKGGSQINQIKADTLASIDVPRDDREGIVSITLRGTAEAIVAARRAVLAITGQAASYATLELDVARKHHNSLIGKGGRRISEIVSSCGGPSDKRSVAALVTFPRVDDDSSIVKLQGDKTLISKIRAVLEKEAADLDSRIITVVAIPSSSHSSIVGRGGSNLSALQLEHNVRIILPGWQEYADAQPISNATQLGNASSEDLIKVIGTPEACAAAAEALELRSKSNGKRQGPATNGTHMPTSAQVIGFVHVPAHLHHRVADQGRFFRKLPRGVKVDHKDEAGDAIKLPPRMSAAASSSEARIDVNDDESFGIASWIVTDLGSGVSTIPWRIIANSDQLADQAKSLIEEASADAGKTTHQARLVVQPQNLVGRLIGKGGSGLEALRQLGVSAETVGQNSNVFLLTGSQTDLEKARSHIEQVFASRR</sequence>
<dbReference type="InParanoid" id="G7DVM8"/>
<feature type="domain" description="K Homology" evidence="4">
    <location>
        <begin position="1267"/>
        <end position="1333"/>
    </location>
</feature>
<dbReference type="GO" id="GO:0003723">
    <property type="term" value="F:RNA binding"/>
    <property type="evidence" value="ECO:0007669"/>
    <property type="project" value="UniProtKB-UniRule"/>
</dbReference>
<dbReference type="EMBL" id="BABT02000044">
    <property type="protein sequence ID" value="GAA94638.1"/>
    <property type="molecule type" value="Genomic_DNA"/>
</dbReference>
<feature type="domain" description="K Homology" evidence="4">
    <location>
        <begin position="486"/>
        <end position="566"/>
    </location>
</feature>
<dbReference type="HOGENOM" id="CLU_003293_1_1_1"/>
<dbReference type="InterPro" id="IPR004088">
    <property type="entry name" value="KH_dom_type_1"/>
</dbReference>
<feature type="domain" description="K Homology" evidence="4">
    <location>
        <begin position="1050"/>
        <end position="1135"/>
    </location>
</feature>
<dbReference type="PROSITE" id="PS50084">
    <property type="entry name" value="KH_TYPE_1"/>
    <property type="match status" value="8"/>
</dbReference>
<feature type="domain" description="K Homology" evidence="4">
    <location>
        <begin position="651"/>
        <end position="718"/>
    </location>
</feature>
<proteinExistence type="predicted"/>
<keyword evidence="2" id="KW-0694">RNA-binding</keyword>
<evidence type="ECO:0000313" key="5">
    <source>
        <dbReference type="EMBL" id="GAA94638.1"/>
    </source>
</evidence>
<feature type="domain" description="K Homology" evidence="4">
    <location>
        <begin position="727"/>
        <end position="807"/>
    </location>
</feature>
<feature type="region of interest" description="Disordered" evidence="3">
    <location>
        <begin position="56"/>
        <end position="103"/>
    </location>
</feature>
<name>G7DVM8_MIXOS</name>
<feature type="domain" description="K Homology" evidence="4">
    <location>
        <begin position="811"/>
        <end position="891"/>
    </location>
</feature>
<organism evidence="5 6">
    <name type="scientific">Mixia osmundae (strain CBS 9802 / IAM 14324 / JCM 22182 / KY 12970)</name>
    <dbReference type="NCBI Taxonomy" id="764103"/>
    <lineage>
        <taxon>Eukaryota</taxon>
        <taxon>Fungi</taxon>
        <taxon>Dikarya</taxon>
        <taxon>Basidiomycota</taxon>
        <taxon>Pucciniomycotina</taxon>
        <taxon>Mixiomycetes</taxon>
        <taxon>Mixiales</taxon>
        <taxon>Mixiaceae</taxon>
        <taxon>Mixia</taxon>
    </lineage>
</organism>
<dbReference type="FunCoup" id="G7DVM8">
    <property type="interactions" value="202"/>
</dbReference>
<evidence type="ECO:0000313" key="6">
    <source>
        <dbReference type="Proteomes" id="UP000009131"/>
    </source>
</evidence>
<feature type="region of interest" description="Disordered" evidence="3">
    <location>
        <begin position="1"/>
        <end position="29"/>
    </location>
</feature>
<dbReference type="InterPro" id="IPR036612">
    <property type="entry name" value="KH_dom_type_1_sf"/>
</dbReference>